<gene>
    <name evidence="2" type="ORF">FPZ49_02550</name>
</gene>
<evidence type="ECO:0000313" key="3">
    <source>
        <dbReference type="Proteomes" id="UP000317036"/>
    </source>
</evidence>
<protein>
    <submittedName>
        <fullName evidence="2">(2Fe-2S)-binding protein</fullName>
    </submittedName>
</protein>
<comment type="caution">
    <text evidence="2">The sequence shown here is derived from an EMBL/GenBank/DDBJ whole genome shotgun (WGS) entry which is preliminary data.</text>
</comment>
<dbReference type="AlphaFoldDB" id="A0A559KHK7"/>
<dbReference type="OrthoDB" id="9807864at2"/>
<proteinExistence type="predicted"/>
<keyword evidence="3" id="KW-1185">Reference proteome</keyword>
<dbReference type="GO" id="GO:0051536">
    <property type="term" value="F:iron-sulfur cluster binding"/>
    <property type="evidence" value="ECO:0007669"/>
    <property type="project" value="InterPro"/>
</dbReference>
<dbReference type="Pfam" id="PF00111">
    <property type="entry name" value="Fer2"/>
    <property type="match status" value="1"/>
</dbReference>
<reference evidence="2 3" key="1">
    <citation type="submission" date="2019-07" db="EMBL/GenBank/DDBJ databases">
        <authorList>
            <person name="Kim J."/>
        </authorList>
    </citation>
    <scope>NUCLEOTIDE SEQUENCE [LARGE SCALE GENOMIC DNA]</scope>
    <source>
        <strain evidence="2 3">JC52</strain>
    </source>
</reference>
<dbReference type="Proteomes" id="UP000317036">
    <property type="component" value="Unassembled WGS sequence"/>
</dbReference>
<dbReference type="InterPro" id="IPR012675">
    <property type="entry name" value="Beta-grasp_dom_sf"/>
</dbReference>
<dbReference type="PROSITE" id="PS51085">
    <property type="entry name" value="2FE2S_FER_2"/>
    <property type="match status" value="1"/>
</dbReference>
<accession>A0A559KHK7</accession>
<evidence type="ECO:0000313" key="2">
    <source>
        <dbReference type="EMBL" id="TVY11601.1"/>
    </source>
</evidence>
<organism evidence="2 3">
    <name type="scientific">Paenibacillus cremeus</name>
    <dbReference type="NCBI Taxonomy" id="2163881"/>
    <lineage>
        <taxon>Bacteria</taxon>
        <taxon>Bacillati</taxon>
        <taxon>Bacillota</taxon>
        <taxon>Bacilli</taxon>
        <taxon>Bacillales</taxon>
        <taxon>Paenibacillaceae</taxon>
        <taxon>Paenibacillus</taxon>
    </lineage>
</organism>
<feature type="domain" description="2Fe-2S ferredoxin-type" evidence="1">
    <location>
        <begin position="1"/>
        <end position="97"/>
    </location>
</feature>
<dbReference type="CDD" id="cd00207">
    <property type="entry name" value="fer2"/>
    <property type="match status" value="1"/>
</dbReference>
<dbReference type="RefSeq" id="WP_144842857.1">
    <property type="nucleotide sequence ID" value="NZ_VNJI01000002.1"/>
</dbReference>
<sequence>MITLAGRRVNKTVEPVKGFTILDMALKHEVDWGFSCMRGTCSRCRCLVTKGMEHLSEVSEEELDALEPEEIEEGYRLGCQAKIRSEGEVSVTHKPYF</sequence>
<evidence type="ECO:0000259" key="1">
    <source>
        <dbReference type="PROSITE" id="PS51085"/>
    </source>
</evidence>
<dbReference type="InterPro" id="IPR036010">
    <property type="entry name" value="2Fe-2S_ferredoxin-like_sf"/>
</dbReference>
<dbReference type="Gene3D" id="3.10.20.30">
    <property type="match status" value="1"/>
</dbReference>
<dbReference type="EMBL" id="VNJI01000002">
    <property type="protein sequence ID" value="TVY11601.1"/>
    <property type="molecule type" value="Genomic_DNA"/>
</dbReference>
<name>A0A559KHK7_9BACL</name>
<dbReference type="SUPFAM" id="SSF54292">
    <property type="entry name" value="2Fe-2S ferredoxin-like"/>
    <property type="match status" value="1"/>
</dbReference>
<dbReference type="InterPro" id="IPR001041">
    <property type="entry name" value="2Fe-2S_ferredoxin-type"/>
</dbReference>